<evidence type="ECO:0000313" key="1">
    <source>
        <dbReference type="EMBL" id="GFR45005.1"/>
    </source>
</evidence>
<feature type="non-terminal residue" evidence="1">
    <location>
        <position position="287"/>
    </location>
</feature>
<name>A0AAD3HLR7_9CHLO</name>
<comment type="caution">
    <text evidence="1">The sequence shown here is derived from an EMBL/GenBank/DDBJ whole genome shotgun (WGS) entry which is preliminary data.</text>
</comment>
<dbReference type="EMBL" id="BMAR01000009">
    <property type="protein sequence ID" value="GFR45005.1"/>
    <property type="molecule type" value="Genomic_DNA"/>
</dbReference>
<dbReference type="Proteomes" id="UP001054857">
    <property type="component" value="Unassembled WGS sequence"/>
</dbReference>
<gene>
    <name evidence="1" type="ORF">Agub_g6315</name>
</gene>
<evidence type="ECO:0000313" key="2">
    <source>
        <dbReference type="Proteomes" id="UP001054857"/>
    </source>
</evidence>
<reference evidence="1 2" key="1">
    <citation type="journal article" date="2021" name="Sci. Rep.">
        <title>Genome sequencing of the multicellular alga Astrephomene provides insights into convergent evolution of germ-soma differentiation.</title>
        <authorList>
            <person name="Yamashita S."/>
            <person name="Yamamoto K."/>
            <person name="Matsuzaki R."/>
            <person name="Suzuki S."/>
            <person name="Yamaguchi H."/>
            <person name="Hirooka S."/>
            <person name="Minakuchi Y."/>
            <person name="Miyagishima S."/>
            <person name="Kawachi M."/>
            <person name="Toyoda A."/>
            <person name="Nozaki H."/>
        </authorList>
    </citation>
    <scope>NUCLEOTIDE SEQUENCE [LARGE SCALE GENOMIC DNA]</scope>
    <source>
        <strain evidence="1 2">NIES-4017</strain>
    </source>
</reference>
<dbReference type="AlphaFoldDB" id="A0AAD3HLR7"/>
<accession>A0AAD3HLR7</accession>
<keyword evidence="2" id="KW-1185">Reference proteome</keyword>
<protein>
    <submittedName>
        <fullName evidence="1">Uncharacterized protein</fullName>
    </submittedName>
</protein>
<sequence>MKDVLVKLGSFTGSFAKHRRHSDIGQAPANTKLSDPSQDGVVVEQVASLKAAEEREARLASVQPLCMDTTFLDCFQSQSVSVEDKVKAFRLLIHSGLQNIVIAAFVNGGNPNLFFLQALRSQHLIDERCWAVSELFDANGSELPGQDLPLGLSRMLEFSVQNAMLDCDVGAAAAEWGASGDSSSGSSFQDLCALLESRCRWVAANLVCGRPQPPACWLRLRGWERAMQVAPTRLLALVRWLGCLPPGVRPGGLVLHMGAPQLPSTASARVAAIRRVMRAAGWAAQQE</sequence>
<organism evidence="1 2">
    <name type="scientific">Astrephomene gubernaculifera</name>
    <dbReference type="NCBI Taxonomy" id="47775"/>
    <lineage>
        <taxon>Eukaryota</taxon>
        <taxon>Viridiplantae</taxon>
        <taxon>Chlorophyta</taxon>
        <taxon>core chlorophytes</taxon>
        <taxon>Chlorophyceae</taxon>
        <taxon>CS clade</taxon>
        <taxon>Chlamydomonadales</taxon>
        <taxon>Astrephomenaceae</taxon>
        <taxon>Astrephomene</taxon>
    </lineage>
</organism>
<proteinExistence type="predicted"/>